<evidence type="ECO:0000313" key="3">
    <source>
        <dbReference type="Proteomes" id="UP001243420"/>
    </source>
</evidence>
<dbReference type="EMBL" id="CP122537">
    <property type="protein sequence ID" value="WGH79490.1"/>
    <property type="molecule type" value="Genomic_DNA"/>
</dbReference>
<dbReference type="InterPro" id="IPR022742">
    <property type="entry name" value="Hydrolase_4"/>
</dbReference>
<protein>
    <submittedName>
        <fullName evidence="2">Alpha/beta fold hydrolase</fullName>
    </submittedName>
</protein>
<gene>
    <name evidence="2" type="ORF">P8627_04280</name>
</gene>
<evidence type="ECO:0000313" key="2">
    <source>
        <dbReference type="EMBL" id="WGH79490.1"/>
    </source>
</evidence>
<feature type="domain" description="Serine aminopeptidase S33" evidence="1">
    <location>
        <begin position="41"/>
        <end position="115"/>
    </location>
</feature>
<dbReference type="Pfam" id="PF12146">
    <property type="entry name" value="Hydrolase_4"/>
    <property type="match status" value="1"/>
</dbReference>
<reference evidence="2 3" key="1">
    <citation type="submission" date="2023-04" db="EMBL/GenBank/DDBJ databases">
        <title>Jannaschia ovalis sp. nov., a marine bacterium isolated from sea tidal flat.</title>
        <authorList>
            <person name="Kwon D.Y."/>
            <person name="Kim J.-J."/>
        </authorList>
    </citation>
    <scope>NUCLEOTIDE SEQUENCE [LARGE SCALE GENOMIC DNA]</scope>
    <source>
        <strain evidence="2 3">GRR-S6-38</strain>
    </source>
</reference>
<dbReference type="InterPro" id="IPR029058">
    <property type="entry name" value="AB_hydrolase_fold"/>
</dbReference>
<dbReference type="RefSeq" id="WP_279966363.1">
    <property type="nucleotide sequence ID" value="NZ_CP122537.1"/>
</dbReference>
<sequence>MAQTERIEIAAADARLAGRLVRPAGSPLAAAVIHAATGVPARFYCGFADWLAETRGVACLTYDYRDFGQSGSARGSRATMADWGIRDQQAARATLAAALPDVPLWVIGHSLGGMMLPFQSELGRIDRVVTVAAGAVHVTDHPWPARAAIRAFWSRPVLGLTRALGHLPAARFGIGHDLPAGVYAQWRLWCTSRGFHAADPTLPAPDAAALTCPVRMVAVADDAYCPPVSVERLAAAYPAARMTRVLLRPGEVGMRRIGHLDVLGARGRACWDAVTGPA</sequence>
<dbReference type="InterPro" id="IPR017208">
    <property type="entry name" value="UCP037442_abhydr"/>
</dbReference>
<dbReference type="SUPFAM" id="SSF53474">
    <property type="entry name" value="alpha/beta-Hydrolases"/>
    <property type="match status" value="1"/>
</dbReference>
<dbReference type="Proteomes" id="UP001243420">
    <property type="component" value="Chromosome"/>
</dbReference>
<organism evidence="2 3">
    <name type="scientific">Jannaschia ovalis</name>
    <dbReference type="NCBI Taxonomy" id="3038773"/>
    <lineage>
        <taxon>Bacteria</taxon>
        <taxon>Pseudomonadati</taxon>
        <taxon>Pseudomonadota</taxon>
        <taxon>Alphaproteobacteria</taxon>
        <taxon>Rhodobacterales</taxon>
        <taxon>Roseobacteraceae</taxon>
        <taxon>Jannaschia</taxon>
    </lineage>
</organism>
<keyword evidence="2" id="KW-0378">Hydrolase</keyword>
<accession>A0ABY8LH72</accession>
<evidence type="ECO:0000259" key="1">
    <source>
        <dbReference type="Pfam" id="PF12146"/>
    </source>
</evidence>
<name>A0ABY8LH72_9RHOB</name>
<keyword evidence="3" id="KW-1185">Reference proteome</keyword>
<proteinExistence type="predicted"/>
<dbReference type="Gene3D" id="3.40.50.1820">
    <property type="entry name" value="alpha/beta hydrolase"/>
    <property type="match status" value="1"/>
</dbReference>
<dbReference type="PIRSF" id="PIRSF037442">
    <property type="entry name" value="UCP037442_abhydr"/>
    <property type="match status" value="1"/>
</dbReference>
<dbReference type="GO" id="GO:0016787">
    <property type="term" value="F:hydrolase activity"/>
    <property type="evidence" value="ECO:0007669"/>
    <property type="project" value="UniProtKB-KW"/>
</dbReference>